<protein>
    <submittedName>
        <fullName evidence="2">Uncharacterized protein</fullName>
    </submittedName>
</protein>
<evidence type="ECO:0000313" key="2">
    <source>
        <dbReference type="WBParaSite" id="nRc.2.0.1.t46242-RA"/>
    </source>
</evidence>
<proteinExistence type="predicted"/>
<accession>A0A915L644</accession>
<dbReference type="WBParaSite" id="nRc.2.0.1.t46242-RA">
    <property type="protein sequence ID" value="nRc.2.0.1.t46242-RA"/>
    <property type="gene ID" value="nRc.2.0.1.g46242"/>
</dbReference>
<reference evidence="2" key="1">
    <citation type="submission" date="2022-11" db="UniProtKB">
        <authorList>
            <consortium name="WormBaseParasite"/>
        </authorList>
    </citation>
    <scope>IDENTIFICATION</scope>
</reference>
<dbReference type="AlphaFoldDB" id="A0A915L644"/>
<organism evidence="1 2">
    <name type="scientific">Romanomermis culicivorax</name>
    <name type="common">Nematode worm</name>
    <dbReference type="NCBI Taxonomy" id="13658"/>
    <lineage>
        <taxon>Eukaryota</taxon>
        <taxon>Metazoa</taxon>
        <taxon>Ecdysozoa</taxon>
        <taxon>Nematoda</taxon>
        <taxon>Enoplea</taxon>
        <taxon>Dorylaimia</taxon>
        <taxon>Mermithida</taxon>
        <taxon>Mermithoidea</taxon>
        <taxon>Mermithidae</taxon>
        <taxon>Romanomermis</taxon>
    </lineage>
</organism>
<evidence type="ECO:0000313" key="1">
    <source>
        <dbReference type="Proteomes" id="UP000887565"/>
    </source>
</evidence>
<name>A0A915L644_ROMCU</name>
<dbReference type="Proteomes" id="UP000887565">
    <property type="component" value="Unplaced"/>
</dbReference>
<keyword evidence="1" id="KW-1185">Reference proteome</keyword>
<sequence length="258" mass="28391">MCIDCRRIAGLPMLLAEPEPLNDELFETLIFDLNIVKLPAMVPTSSPTERPAVADLTVLTTSINNSLKLMLDDIWSLASVPIQESTPIQPINMETEADTTTSNHILTHIPEKTTSDNVTAVDVALHAPALNPSIYLTMPMVLPSPPMIATVAAATYIPLLNFHNKSFQILSETPWLLLSRCTVSRHCCPVCCSPEHHWPDYRLALQYRIKLNLLPPTTSAPAASQQMPSVPKVPIVTQSAPQPMVMQLRLMGKKLMNG</sequence>